<dbReference type="eggNOG" id="KOG4157">
    <property type="taxonomic scope" value="Eukaryota"/>
</dbReference>
<reference evidence="6 8" key="1">
    <citation type="journal article" date="2012" name="Nature">
        <title>Algal genomes reveal evolutionary mosaicism and the fate of nucleomorphs.</title>
        <authorList>
            <consortium name="DOE Joint Genome Institute"/>
            <person name="Curtis B.A."/>
            <person name="Tanifuji G."/>
            <person name="Burki F."/>
            <person name="Gruber A."/>
            <person name="Irimia M."/>
            <person name="Maruyama S."/>
            <person name="Arias M.C."/>
            <person name="Ball S.G."/>
            <person name="Gile G.H."/>
            <person name="Hirakawa Y."/>
            <person name="Hopkins J.F."/>
            <person name="Kuo A."/>
            <person name="Rensing S.A."/>
            <person name="Schmutz J."/>
            <person name="Symeonidi A."/>
            <person name="Elias M."/>
            <person name="Eveleigh R.J."/>
            <person name="Herman E.K."/>
            <person name="Klute M.J."/>
            <person name="Nakayama T."/>
            <person name="Obornik M."/>
            <person name="Reyes-Prieto A."/>
            <person name="Armbrust E.V."/>
            <person name="Aves S.J."/>
            <person name="Beiko R.G."/>
            <person name="Coutinho P."/>
            <person name="Dacks J.B."/>
            <person name="Durnford D.G."/>
            <person name="Fast N.M."/>
            <person name="Green B.R."/>
            <person name="Grisdale C.J."/>
            <person name="Hempel F."/>
            <person name="Henrissat B."/>
            <person name="Hoppner M.P."/>
            <person name="Ishida K."/>
            <person name="Kim E."/>
            <person name="Koreny L."/>
            <person name="Kroth P.G."/>
            <person name="Liu Y."/>
            <person name="Malik S.B."/>
            <person name="Maier U.G."/>
            <person name="McRose D."/>
            <person name="Mock T."/>
            <person name="Neilson J.A."/>
            <person name="Onodera N.T."/>
            <person name="Poole A.M."/>
            <person name="Pritham E.J."/>
            <person name="Richards T.A."/>
            <person name="Rocap G."/>
            <person name="Roy S.W."/>
            <person name="Sarai C."/>
            <person name="Schaack S."/>
            <person name="Shirato S."/>
            <person name="Slamovits C.H."/>
            <person name="Spencer D.F."/>
            <person name="Suzuki S."/>
            <person name="Worden A.Z."/>
            <person name="Zauner S."/>
            <person name="Barry K."/>
            <person name="Bell C."/>
            <person name="Bharti A.K."/>
            <person name="Crow J.A."/>
            <person name="Grimwood J."/>
            <person name="Kramer R."/>
            <person name="Lindquist E."/>
            <person name="Lucas S."/>
            <person name="Salamov A."/>
            <person name="McFadden G.I."/>
            <person name="Lane C.E."/>
            <person name="Keeling P.J."/>
            <person name="Gray M.W."/>
            <person name="Grigoriev I.V."/>
            <person name="Archibald J.M."/>
        </authorList>
    </citation>
    <scope>NUCLEOTIDE SEQUENCE</scope>
    <source>
        <strain evidence="6 8">CCMP2712</strain>
    </source>
</reference>
<evidence type="ECO:0000256" key="4">
    <source>
        <dbReference type="SAM" id="MobiDB-lite"/>
    </source>
</evidence>
<feature type="compositionally biased region" description="Polar residues" evidence="4">
    <location>
        <begin position="456"/>
        <end position="473"/>
    </location>
</feature>
<dbReference type="PANTHER" id="PTHR45964">
    <property type="entry name" value="WSCD FAMILY MEMBER CG9164"/>
    <property type="match status" value="1"/>
</dbReference>
<evidence type="ECO:0000256" key="3">
    <source>
        <dbReference type="SAM" id="Coils"/>
    </source>
</evidence>
<reference evidence="8" key="2">
    <citation type="submission" date="2012-11" db="EMBL/GenBank/DDBJ databases">
        <authorList>
            <person name="Kuo A."/>
            <person name="Curtis B.A."/>
            <person name="Tanifuji G."/>
            <person name="Burki F."/>
            <person name="Gruber A."/>
            <person name="Irimia M."/>
            <person name="Maruyama S."/>
            <person name="Arias M.C."/>
            <person name="Ball S.G."/>
            <person name="Gile G.H."/>
            <person name="Hirakawa Y."/>
            <person name="Hopkins J.F."/>
            <person name="Rensing S.A."/>
            <person name="Schmutz J."/>
            <person name="Symeonidi A."/>
            <person name="Elias M."/>
            <person name="Eveleigh R.J."/>
            <person name="Herman E.K."/>
            <person name="Klute M.J."/>
            <person name="Nakayama T."/>
            <person name="Obornik M."/>
            <person name="Reyes-Prieto A."/>
            <person name="Armbrust E.V."/>
            <person name="Aves S.J."/>
            <person name="Beiko R.G."/>
            <person name="Coutinho P."/>
            <person name="Dacks J.B."/>
            <person name="Durnford D.G."/>
            <person name="Fast N.M."/>
            <person name="Green B.R."/>
            <person name="Grisdale C."/>
            <person name="Hempe F."/>
            <person name="Henrissat B."/>
            <person name="Hoppner M.P."/>
            <person name="Ishida K.-I."/>
            <person name="Kim E."/>
            <person name="Koreny L."/>
            <person name="Kroth P.G."/>
            <person name="Liu Y."/>
            <person name="Malik S.-B."/>
            <person name="Maier U.G."/>
            <person name="McRose D."/>
            <person name="Mock T."/>
            <person name="Neilson J.A."/>
            <person name="Onodera N.T."/>
            <person name="Poole A.M."/>
            <person name="Pritham E.J."/>
            <person name="Richards T.A."/>
            <person name="Rocap G."/>
            <person name="Roy S.W."/>
            <person name="Sarai C."/>
            <person name="Schaack S."/>
            <person name="Shirato S."/>
            <person name="Slamovits C.H."/>
            <person name="Spencer D.F."/>
            <person name="Suzuki S."/>
            <person name="Worden A.Z."/>
            <person name="Zauner S."/>
            <person name="Barry K."/>
            <person name="Bell C."/>
            <person name="Bharti A.K."/>
            <person name="Crow J.A."/>
            <person name="Grimwood J."/>
            <person name="Kramer R."/>
            <person name="Lindquist E."/>
            <person name="Lucas S."/>
            <person name="Salamov A."/>
            <person name="McFadden G.I."/>
            <person name="Lane C.E."/>
            <person name="Keeling P.J."/>
            <person name="Gray M.W."/>
            <person name="Grigoriev I.V."/>
            <person name="Archibald J.M."/>
        </authorList>
    </citation>
    <scope>NUCLEOTIDE SEQUENCE</scope>
    <source>
        <strain evidence="8">CCMP2712</strain>
    </source>
</reference>
<dbReference type="EnsemblProtists" id="EKX41857">
    <property type="protein sequence ID" value="EKX41857"/>
    <property type="gene ID" value="GUITHDRAFT_112001"/>
</dbReference>
<feature type="region of interest" description="Disordered" evidence="4">
    <location>
        <begin position="900"/>
        <end position="930"/>
    </location>
</feature>
<evidence type="ECO:0000313" key="7">
    <source>
        <dbReference type="EnsemblProtists" id="EKX41857"/>
    </source>
</evidence>
<dbReference type="InterPro" id="IPR051589">
    <property type="entry name" value="Sialate-O-sulfotransferase"/>
</dbReference>
<dbReference type="GeneID" id="17298555"/>
<evidence type="ECO:0000313" key="6">
    <source>
        <dbReference type="EMBL" id="EKX41857.1"/>
    </source>
</evidence>
<organism evidence="6">
    <name type="scientific">Guillardia theta (strain CCMP2712)</name>
    <name type="common">Cryptophyte</name>
    <dbReference type="NCBI Taxonomy" id="905079"/>
    <lineage>
        <taxon>Eukaryota</taxon>
        <taxon>Cryptophyceae</taxon>
        <taxon>Pyrenomonadales</taxon>
        <taxon>Geminigeraceae</taxon>
        <taxon>Guillardia</taxon>
    </lineage>
</organism>
<accession>L1J0N9</accession>
<dbReference type="KEGG" id="gtt:GUITHDRAFT_112001"/>
<dbReference type="OrthoDB" id="5985073at2759"/>
<evidence type="ECO:0000256" key="1">
    <source>
        <dbReference type="ARBA" id="ARBA00004229"/>
    </source>
</evidence>
<dbReference type="SUPFAM" id="SSF52540">
    <property type="entry name" value="P-loop containing nucleoside triphosphate hydrolases"/>
    <property type="match status" value="2"/>
</dbReference>
<dbReference type="PANTHER" id="PTHR45964:SF5">
    <property type="entry name" value="WSCD FAMILY MEMBER CG9164"/>
    <property type="match status" value="1"/>
</dbReference>
<sequence>MRSPQREARGRGARAMGRAGGLTCLSSIIISSAVGASCPCPGRCVDYNLRMAWGGCHLRIRGGDAREASKRQRVCYSGMNVSNQSAETKVGGEVKPVGRAIKEVEEKMRVVERNIQAVLLQIKHEQDPTMKAALYKRLEQLGERQKQLGERQKQLGEEKLILLRQSTGSHVPPIAWNESDARLDWMGFCNDNKYFRLDASYLQRDGELLLYCREAFTHLHCFLRERVVEKQALGWIQGPPGTGKTMTTLAFCLSLDMREWSVTLIRLQASDDADCIQIVGGINRMLEDWQDYKKGFVVLDGERGWRLRVQSRNLQRRCDERWKGTSRRDKLTKMHRTTSGGRSCRSLSKAVLVLGVACSFLGTAYFMYVSPSGKDAAPVRWGIFASAESTSTNRQASGEANKVQGADHGELGGRDAGISQQSRTLMGRNVDEARARHEEQGASHHDRWTADHLKNQRPTSPSSHDAGRPSQQPEDAAGGSREHVAPVEPARHRDEELAATRHGQHPQHPQEPPTAGEGEEGKCASRGEEKRFLQEGEVNELGGKVALASFPRSGNSMTRGLLEEFSGIRSGSDFVDMSLAMAYNVMGEGRVDDSVWFIKTHWPNKPGPPIHISRAVVIVRNPLDVLVSWFNMMATNVHNYTLPDETFQTFSDLWENFVEHEVEMWSGFHDYWMAVDLPVLIVRYEDLAGPASMDVVEQIFSFTGRKGCEVYKKRGECAIKERASVYTPRKKRSSIEYFPPALLELVKVKARRWICLYGYGEKILGDKWQEECASISSTSKAFFAEAGEGRACDKEMAWDSSRINSSGMMLNEPDSNILRKYMARGAGAGQNGVKMPEASAPFLHQAMIRRGYRLPPPAFMHEDPDRFRPMPDMPTHQPPGAGAGAGHNMQHVRHGVHHMPEVRHDRPPSRWTRQHYDEHRPAARYREPLH</sequence>
<feature type="coiled-coil region" evidence="3">
    <location>
        <begin position="101"/>
        <end position="158"/>
    </location>
</feature>
<reference evidence="7" key="3">
    <citation type="submission" date="2016-03" db="UniProtKB">
        <authorList>
            <consortium name="EnsemblProtists"/>
        </authorList>
    </citation>
    <scope>IDENTIFICATION</scope>
</reference>
<dbReference type="GO" id="GO:0008146">
    <property type="term" value="F:sulfotransferase activity"/>
    <property type="evidence" value="ECO:0007669"/>
    <property type="project" value="InterPro"/>
</dbReference>
<feature type="domain" description="Sulfotransferase" evidence="5">
    <location>
        <begin position="594"/>
        <end position="706"/>
    </location>
</feature>
<feature type="region of interest" description="Disordered" evidence="4">
    <location>
        <begin position="499"/>
        <end position="525"/>
    </location>
</feature>
<evidence type="ECO:0000256" key="2">
    <source>
        <dbReference type="ARBA" id="ARBA00010236"/>
    </source>
</evidence>
<dbReference type="InterPro" id="IPR027417">
    <property type="entry name" value="P-loop_NTPase"/>
</dbReference>
<keyword evidence="8" id="KW-1185">Reference proteome</keyword>
<dbReference type="EMBL" id="JH993020">
    <property type="protein sequence ID" value="EKX41857.1"/>
    <property type="molecule type" value="Genomic_DNA"/>
</dbReference>
<dbReference type="AlphaFoldDB" id="L1J0N9"/>
<feature type="compositionally biased region" description="Polar residues" evidence="4">
    <location>
        <begin position="389"/>
        <end position="398"/>
    </location>
</feature>
<proteinExistence type="inferred from homology"/>
<dbReference type="InterPro" id="IPR000863">
    <property type="entry name" value="Sulfotransferase_dom"/>
</dbReference>
<keyword evidence="3" id="KW-0175">Coiled coil</keyword>
<comment type="subcellular location">
    <subcellularLocation>
        <location evidence="1">Plastid</location>
        <location evidence="1">Chloroplast</location>
    </subcellularLocation>
</comment>
<evidence type="ECO:0000313" key="8">
    <source>
        <dbReference type="Proteomes" id="UP000011087"/>
    </source>
</evidence>
<dbReference type="HOGENOM" id="CLU_314620_0_0_1"/>
<dbReference type="PaxDb" id="55529-EKX41857"/>
<dbReference type="Pfam" id="PF00685">
    <property type="entry name" value="Sulfotransfer_1"/>
    <property type="match status" value="1"/>
</dbReference>
<dbReference type="Proteomes" id="UP000011087">
    <property type="component" value="Unassembled WGS sequence"/>
</dbReference>
<dbReference type="RefSeq" id="XP_005828837.1">
    <property type="nucleotide sequence ID" value="XM_005828780.1"/>
</dbReference>
<feature type="compositionally biased region" description="Basic and acidic residues" evidence="4">
    <location>
        <begin position="429"/>
        <end position="454"/>
    </location>
</feature>
<feature type="region of interest" description="Disordered" evidence="4">
    <location>
        <begin position="389"/>
        <end position="486"/>
    </location>
</feature>
<dbReference type="GO" id="GO:0009507">
    <property type="term" value="C:chloroplast"/>
    <property type="evidence" value="ECO:0007669"/>
    <property type="project" value="UniProtKB-SubCell"/>
</dbReference>
<gene>
    <name evidence="6" type="ORF">GUITHDRAFT_112001</name>
</gene>
<comment type="similarity">
    <text evidence="2">Belongs to the WSCD family.</text>
</comment>
<dbReference type="Gene3D" id="3.40.50.300">
    <property type="entry name" value="P-loop containing nucleotide triphosphate hydrolases"/>
    <property type="match status" value="1"/>
</dbReference>
<dbReference type="STRING" id="905079.L1J0N9"/>
<evidence type="ECO:0000259" key="5">
    <source>
        <dbReference type="Pfam" id="PF00685"/>
    </source>
</evidence>
<protein>
    <recommendedName>
        <fullName evidence="5">Sulfotransferase domain-containing protein</fullName>
    </recommendedName>
</protein>
<name>L1J0N9_GUITC</name>